<feature type="compositionally biased region" description="Basic and acidic residues" evidence="1">
    <location>
        <begin position="1"/>
        <end position="10"/>
    </location>
</feature>
<gene>
    <name evidence="2" type="ORF">OVA965_LOCUS29421</name>
    <name evidence="3" type="ORF">TMI583_LOCUS30192</name>
</gene>
<evidence type="ECO:0000256" key="1">
    <source>
        <dbReference type="SAM" id="MobiDB-lite"/>
    </source>
</evidence>
<sequence>MNRLASRDHPQAYADAQSRPVPNDATTMNTDAQSGQADYPAGSEKLGHSHHSHKHGQQEQSRGQTGSFFERAGETIKSVLTGQGTVYRFDFGVMEMSSYLREKVFPDIGCAFGKHIRYRGKLDKTKFTNPQIQTEYHCNQIQTEFHQDAEEFHPDS</sequence>
<proteinExistence type="predicted"/>
<comment type="caution">
    <text evidence="2">The sequence shown here is derived from an EMBL/GenBank/DDBJ whole genome shotgun (WGS) entry which is preliminary data.</text>
</comment>
<accession>A0A8S2EVE3</accession>
<feature type="compositionally biased region" description="Polar residues" evidence="1">
    <location>
        <begin position="24"/>
        <end position="36"/>
    </location>
</feature>
<dbReference type="EMBL" id="CAJOBA010042303">
    <property type="protein sequence ID" value="CAF4130548.1"/>
    <property type="molecule type" value="Genomic_DNA"/>
</dbReference>
<dbReference type="EMBL" id="CAJNOK010020701">
    <property type="protein sequence ID" value="CAF1320668.1"/>
    <property type="molecule type" value="Genomic_DNA"/>
</dbReference>
<name>A0A8S2EVE3_9BILA</name>
<dbReference type="Proteomes" id="UP000677228">
    <property type="component" value="Unassembled WGS sequence"/>
</dbReference>
<protein>
    <submittedName>
        <fullName evidence="2">Uncharacterized protein</fullName>
    </submittedName>
</protein>
<organism evidence="2 4">
    <name type="scientific">Didymodactylos carnosus</name>
    <dbReference type="NCBI Taxonomy" id="1234261"/>
    <lineage>
        <taxon>Eukaryota</taxon>
        <taxon>Metazoa</taxon>
        <taxon>Spiralia</taxon>
        <taxon>Gnathifera</taxon>
        <taxon>Rotifera</taxon>
        <taxon>Eurotatoria</taxon>
        <taxon>Bdelloidea</taxon>
        <taxon>Philodinida</taxon>
        <taxon>Philodinidae</taxon>
        <taxon>Didymodactylos</taxon>
    </lineage>
</organism>
<evidence type="ECO:0000313" key="4">
    <source>
        <dbReference type="Proteomes" id="UP000677228"/>
    </source>
</evidence>
<evidence type="ECO:0000313" key="3">
    <source>
        <dbReference type="EMBL" id="CAF4130548.1"/>
    </source>
</evidence>
<dbReference type="Proteomes" id="UP000682733">
    <property type="component" value="Unassembled WGS sequence"/>
</dbReference>
<evidence type="ECO:0000313" key="2">
    <source>
        <dbReference type="EMBL" id="CAF1320668.1"/>
    </source>
</evidence>
<reference evidence="2" key="1">
    <citation type="submission" date="2021-02" db="EMBL/GenBank/DDBJ databases">
        <authorList>
            <person name="Nowell W R."/>
        </authorList>
    </citation>
    <scope>NUCLEOTIDE SEQUENCE</scope>
</reference>
<feature type="region of interest" description="Disordered" evidence="1">
    <location>
        <begin position="1"/>
        <end position="67"/>
    </location>
</feature>
<dbReference type="AlphaFoldDB" id="A0A8S2EVE3"/>